<feature type="compositionally biased region" description="Low complexity" evidence="8">
    <location>
        <begin position="339"/>
        <end position="352"/>
    </location>
</feature>
<name>A0ABW7Z4U9_9ACTN</name>
<dbReference type="InterPro" id="IPR000719">
    <property type="entry name" value="Prot_kinase_dom"/>
</dbReference>
<dbReference type="EMBL" id="JBITGY010000011">
    <property type="protein sequence ID" value="MFI6503199.1"/>
    <property type="molecule type" value="Genomic_DNA"/>
</dbReference>
<feature type="compositionally biased region" description="Pro residues" evidence="8">
    <location>
        <begin position="436"/>
        <end position="462"/>
    </location>
</feature>
<dbReference type="InterPro" id="IPR011009">
    <property type="entry name" value="Kinase-like_dom_sf"/>
</dbReference>
<sequence>MRVPGYTEIRELGHGGTGRVMLAVRASDGLPVAIKHLAPRLREDKEFAARFRDEARVIGELNSSHTARLYEYVEGDDDAAIVMELVDGITLRRLLAFEGATGAPAALAVLKGALTGLSEAHERGLAHRDFKPENVIVAADGHSKLVDFGLATPFGETGAYVGTPSYMAPEQWEDAPAGPATDVYAAAVVLFECLAGHRPFPGEDAAVLAYQHQNVPPPVADLDEPVRRLVELGMAKDPADRPATAQEFLGELERVAGKAYGSGWETRGRAGLGLLTVPHTALLPLVPSAGAEVATTMTRSTIMTPVKIVAAGAMVAATVTALVSVFVVWTDPQGEAVRAMPPASAAPAFTPPGRTAEPDAPPTGFPGTPPITQVGAWPRTPTTVPTAATEAAEPAATPTRTQAPEPTHKPTRNPEPAGSAEPTRPSAEPSRSPARNPEPAPEPSQKQPPAPTQAPPPPPPTKPQDDKPEPLLSVSLSVGVDLPVLKGGDGLLDAGLGLGLGGSLLGVALVPGSVMLGRRIVARNAGQRRQRRENPRS</sequence>
<dbReference type="EC" id="2.7.11.1" evidence="1"/>
<evidence type="ECO:0000256" key="2">
    <source>
        <dbReference type="ARBA" id="ARBA00022527"/>
    </source>
</evidence>
<evidence type="ECO:0000256" key="8">
    <source>
        <dbReference type="SAM" id="MobiDB-lite"/>
    </source>
</evidence>
<dbReference type="PROSITE" id="PS00108">
    <property type="entry name" value="PROTEIN_KINASE_ST"/>
    <property type="match status" value="1"/>
</dbReference>
<feature type="compositionally biased region" description="Low complexity" evidence="8">
    <location>
        <begin position="378"/>
        <end position="405"/>
    </location>
</feature>
<keyword evidence="4 7" id="KW-0547">Nucleotide-binding</keyword>
<reference evidence="11 12" key="1">
    <citation type="submission" date="2024-10" db="EMBL/GenBank/DDBJ databases">
        <title>The Natural Products Discovery Center: Release of the First 8490 Sequenced Strains for Exploring Actinobacteria Biosynthetic Diversity.</title>
        <authorList>
            <person name="Kalkreuter E."/>
            <person name="Kautsar S.A."/>
            <person name="Yang D."/>
            <person name="Bader C.D."/>
            <person name="Teijaro C.N."/>
            <person name="Fluegel L."/>
            <person name="Davis C.M."/>
            <person name="Simpson J.R."/>
            <person name="Lauterbach L."/>
            <person name="Steele A.D."/>
            <person name="Gui C."/>
            <person name="Meng S."/>
            <person name="Li G."/>
            <person name="Viehrig K."/>
            <person name="Ye F."/>
            <person name="Su P."/>
            <person name="Kiefer A.F."/>
            <person name="Nichols A."/>
            <person name="Cepeda A.J."/>
            <person name="Yan W."/>
            <person name="Fan B."/>
            <person name="Jiang Y."/>
            <person name="Adhikari A."/>
            <person name="Zheng C.-J."/>
            <person name="Schuster L."/>
            <person name="Cowan T.M."/>
            <person name="Smanski M.J."/>
            <person name="Chevrette M.G."/>
            <person name="De Carvalho L.P.S."/>
            <person name="Shen B."/>
        </authorList>
    </citation>
    <scope>NUCLEOTIDE SEQUENCE [LARGE SCALE GENOMIC DNA]</scope>
    <source>
        <strain evidence="11 12">NPDC050545</strain>
    </source>
</reference>
<keyword evidence="5 11" id="KW-0418">Kinase</keyword>
<feature type="region of interest" description="Disordered" evidence="8">
    <location>
        <begin position="339"/>
        <end position="471"/>
    </location>
</feature>
<dbReference type="Proteomes" id="UP001612741">
    <property type="component" value="Unassembled WGS sequence"/>
</dbReference>
<keyword evidence="2" id="KW-0723">Serine/threonine-protein kinase</keyword>
<evidence type="ECO:0000259" key="10">
    <source>
        <dbReference type="PROSITE" id="PS50011"/>
    </source>
</evidence>
<keyword evidence="12" id="KW-1185">Reference proteome</keyword>
<dbReference type="PRINTS" id="PR01217">
    <property type="entry name" value="PRICHEXTENSN"/>
</dbReference>
<dbReference type="PROSITE" id="PS50011">
    <property type="entry name" value="PROTEIN_KINASE_DOM"/>
    <property type="match status" value="1"/>
</dbReference>
<evidence type="ECO:0000256" key="1">
    <source>
        <dbReference type="ARBA" id="ARBA00012513"/>
    </source>
</evidence>
<dbReference type="Gene3D" id="1.10.510.10">
    <property type="entry name" value="Transferase(Phosphotransferase) domain 1"/>
    <property type="match status" value="1"/>
</dbReference>
<dbReference type="InterPro" id="IPR008271">
    <property type="entry name" value="Ser/Thr_kinase_AS"/>
</dbReference>
<accession>A0ABW7Z4U9</accession>
<dbReference type="Pfam" id="PF00069">
    <property type="entry name" value="Pkinase"/>
    <property type="match status" value="1"/>
</dbReference>
<evidence type="ECO:0000256" key="7">
    <source>
        <dbReference type="PROSITE-ProRule" id="PRU10141"/>
    </source>
</evidence>
<dbReference type="PROSITE" id="PS00107">
    <property type="entry name" value="PROTEIN_KINASE_ATP"/>
    <property type="match status" value="1"/>
</dbReference>
<evidence type="ECO:0000256" key="9">
    <source>
        <dbReference type="SAM" id="Phobius"/>
    </source>
</evidence>
<gene>
    <name evidence="11" type="ORF">ACIBG2_37860</name>
</gene>
<evidence type="ECO:0000256" key="6">
    <source>
        <dbReference type="ARBA" id="ARBA00022840"/>
    </source>
</evidence>
<dbReference type="PANTHER" id="PTHR43289">
    <property type="entry name" value="MITOGEN-ACTIVATED PROTEIN KINASE KINASE KINASE 20-RELATED"/>
    <property type="match status" value="1"/>
</dbReference>
<feature type="compositionally biased region" description="Pro residues" evidence="8">
    <location>
        <begin position="359"/>
        <end position="369"/>
    </location>
</feature>
<keyword evidence="3 11" id="KW-0808">Transferase</keyword>
<dbReference type="Gene3D" id="3.30.200.20">
    <property type="entry name" value="Phosphorylase Kinase, domain 1"/>
    <property type="match status" value="1"/>
</dbReference>
<feature type="transmembrane region" description="Helical" evidence="9">
    <location>
        <begin position="308"/>
        <end position="329"/>
    </location>
</feature>
<dbReference type="GO" id="GO:0004674">
    <property type="term" value="F:protein serine/threonine kinase activity"/>
    <property type="evidence" value="ECO:0007669"/>
    <property type="project" value="UniProtKB-EC"/>
</dbReference>
<protein>
    <recommendedName>
        <fullName evidence="1">non-specific serine/threonine protein kinase</fullName>
        <ecNumber evidence="1">2.7.11.1</ecNumber>
    </recommendedName>
</protein>
<keyword evidence="9" id="KW-0472">Membrane</keyword>
<feature type="binding site" evidence="7">
    <location>
        <position position="35"/>
    </location>
    <ligand>
        <name>ATP</name>
        <dbReference type="ChEBI" id="CHEBI:30616"/>
    </ligand>
</feature>
<evidence type="ECO:0000256" key="5">
    <source>
        <dbReference type="ARBA" id="ARBA00022777"/>
    </source>
</evidence>
<feature type="domain" description="Protein kinase" evidence="10">
    <location>
        <begin position="6"/>
        <end position="255"/>
    </location>
</feature>
<dbReference type="RefSeq" id="WP_397088988.1">
    <property type="nucleotide sequence ID" value="NZ_JBITGY010000011.1"/>
</dbReference>
<keyword evidence="6 7" id="KW-0067">ATP-binding</keyword>
<keyword evidence="9" id="KW-1133">Transmembrane helix</keyword>
<dbReference type="PANTHER" id="PTHR43289:SF6">
    <property type="entry name" value="SERINE_THREONINE-PROTEIN KINASE NEKL-3"/>
    <property type="match status" value="1"/>
</dbReference>
<evidence type="ECO:0000313" key="12">
    <source>
        <dbReference type="Proteomes" id="UP001612741"/>
    </source>
</evidence>
<dbReference type="CDD" id="cd14014">
    <property type="entry name" value="STKc_PknB_like"/>
    <property type="match status" value="1"/>
</dbReference>
<dbReference type="InterPro" id="IPR017441">
    <property type="entry name" value="Protein_kinase_ATP_BS"/>
</dbReference>
<keyword evidence="9" id="KW-0812">Transmembrane</keyword>
<evidence type="ECO:0000256" key="4">
    <source>
        <dbReference type="ARBA" id="ARBA00022741"/>
    </source>
</evidence>
<proteinExistence type="predicted"/>
<dbReference type="SUPFAM" id="SSF56112">
    <property type="entry name" value="Protein kinase-like (PK-like)"/>
    <property type="match status" value="1"/>
</dbReference>
<organism evidence="11 12">
    <name type="scientific">Nonomuraea typhae</name>
    <dbReference type="NCBI Taxonomy" id="2603600"/>
    <lineage>
        <taxon>Bacteria</taxon>
        <taxon>Bacillati</taxon>
        <taxon>Actinomycetota</taxon>
        <taxon>Actinomycetes</taxon>
        <taxon>Streptosporangiales</taxon>
        <taxon>Streptosporangiaceae</taxon>
        <taxon>Nonomuraea</taxon>
    </lineage>
</organism>
<evidence type="ECO:0000313" key="11">
    <source>
        <dbReference type="EMBL" id="MFI6503199.1"/>
    </source>
</evidence>
<comment type="caution">
    <text evidence="11">The sequence shown here is derived from an EMBL/GenBank/DDBJ whole genome shotgun (WGS) entry which is preliminary data.</text>
</comment>
<evidence type="ECO:0000256" key="3">
    <source>
        <dbReference type="ARBA" id="ARBA00022679"/>
    </source>
</evidence>